<reference evidence="1 2" key="1">
    <citation type="submission" date="2015-01" db="EMBL/GenBank/DDBJ databases">
        <title>Jeotgalibacillus campisalis genome sequencing.</title>
        <authorList>
            <person name="Goh K.M."/>
            <person name="Chan K.-G."/>
            <person name="Yaakop A.S."/>
            <person name="Ee R."/>
            <person name="Gan H.M."/>
            <person name="Chan C.S."/>
        </authorList>
    </citation>
    <scope>NUCLEOTIDE SEQUENCE [LARGE SCALE GENOMIC DNA]</scope>
    <source>
        <strain evidence="1 2">SF-57</strain>
    </source>
</reference>
<dbReference type="Proteomes" id="UP000031972">
    <property type="component" value="Unassembled WGS sequence"/>
</dbReference>
<sequence length="88" mass="10012">MVVIKLHHHTVIQALLDVERALADVTLTAPPVSSLGDNQLAFTHKWEEREQGIQELLEAYQQIVQKTIEDTKANVDLLKQQDESIVRN</sequence>
<dbReference type="OrthoDB" id="2705701at2"/>
<name>A0A0C2SB38_9BACL</name>
<proteinExistence type="predicted"/>
<comment type="caution">
    <text evidence="1">The sequence shown here is derived from an EMBL/GenBank/DDBJ whole genome shotgun (WGS) entry which is preliminary data.</text>
</comment>
<dbReference type="Pfam" id="PF17279">
    <property type="entry name" value="DUF5344"/>
    <property type="match status" value="1"/>
</dbReference>
<keyword evidence="2" id="KW-1185">Reference proteome</keyword>
<protein>
    <recommendedName>
        <fullName evidence="3">YwqI/YxiC family protein</fullName>
    </recommendedName>
</protein>
<dbReference type="EMBL" id="JXRR01000008">
    <property type="protein sequence ID" value="KIL51169.1"/>
    <property type="molecule type" value="Genomic_DNA"/>
</dbReference>
<dbReference type="AlphaFoldDB" id="A0A0C2SB38"/>
<evidence type="ECO:0000313" key="2">
    <source>
        <dbReference type="Proteomes" id="UP000031972"/>
    </source>
</evidence>
<dbReference type="InterPro" id="IPR046318">
    <property type="entry name" value="DUF5344"/>
</dbReference>
<dbReference type="PATRIC" id="fig|220754.4.peg.1069"/>
<dbReference type="RefSeq" id="WP_041055626.1">
    <property type="nucleotide sequence ID" value="NZ_JXRR01000008.1"/>
</dbReference>
<gene>
    <name evidence="1" type="ORF">KR50_10500</name>
</gene>
<accession>A0A0C2SB38</accession>
<evidence type="ECO:0000313" key="1">
    <source>
        <dbReference type="EMBL" id="KIL51169.1"/>
    </source>
</evidence>
<evidence type="ECO:0008006" key="3">
    <source>
        <dbReference type="Google" id="ProtNLM"/>
    </source>
</evidence>
<organism evidence="1 2">
    <name type="scientific">Jeotgalibacillus campisalis</name>
    <dbReference type="NCBI Taxonomy" id="220754"/>
    <lineage>
        <taxon>Bacteria</taxon>
        <taxon>Bacillati</taxon>
        <taxon>Bacillota</taxon>
        <taxon>Bacilli</taxon>
        <taxon>Bacillales</taxon>
        <taxon>Caryophanaceae</taxon>
        <taxon>Jeotgalibacillus</taxon>
    </lineage>
</organism>